<dbReference type="RefSeq" id="WP_051726195.1">
    <property type="nucleotide sequence ID" value="NZ_JBHEZZ010000022.1"/>
</dbReference>
<organism evidence="1 2">
    <name type="scientific">Streptacidiphilus cavernicola</name>
    <dbReference type="NCBI Taxonomy" id="3342716"/>
    <lineage>
        <taxon>Bacteria</taxon>
        <taxon>Bacillati</taxon>
        <taxon>Actinomycetota</taxon>
        <taxon>Actinomycetes</taxon>
        <taxon>Kitasatosporales</taxon>
        <taxon>Streptomycetaceae</taxon>
        <taxon>Streptacidiphilus</taxon>
    </lineage>
</organism>
<name>A0ABV6UWA4_9ACTN</name>
<sequence length="124" mass="13753">MTKLISLADDDPSCDWFATSGLFDWTVGFLRSRVTDPAVSEQMRRDAASGYLFVASLPPSSRAEVMRALRNELTLAVDTNLYPMPHRRNDGQFADRVKQLATIAIRLAEQESAGVRAAEPAPKR</sequence>
<evidence type="ECO:0000313" key="1">
    <source>
        <dbReference type="EMBL" id="MFC1405636.1"/>
    </source>
</evidence>
<gene>
    <name evidence="1" type="ORF">ACEZDJ_30540</name>
</gene>
<dbReference type="EMBL" id="JBHEZZ010000022">
    <property type="protein sequence ID" value="MFC1405636.1"/>
    <property type="molecule type" value="Genomic_DNA"/>
</dbReference>
<accession>A0ABV6UWA4</accession>
<keyword evidence="2" id="KW-1185">Reference proteome</keyword>
<protein>
    <submittedName>
        <fullName evidence="1">Uncharacterized protein</fullName>
    </submittedName>
</protein>
<comment type="caution">
    <text evidence="1">The sequence shown here is derived from an EMBL/GenBank/DDBJ whole genome shotgun (WGS) entry which is preliminary data.</text>
</comment>
<reference evidence="1 2" key="1">
    <citation type="submission" date="2024-09" db="EMBL/GenBank/DDBJ databases">
        <authorList>
            <person name="Lee S.D."/>
        </authorList>
    </citation>
    <scope>NUCLEOTIDE SEQUENCE [LARGE SCALE GENOMIC DNA]</scope>
    <source>
        <strain evidence="1 2">N1-5</strain>
    </source>
</reference>
<dbReference type="Proteomes" id="UP001592528">
    <property type="component" value="Unassembled WGS sequence"/>
</dbReference>
<proteinExistence type="predicted"/>
<evidence type="ECO:0000313" key="2">
    <source>
        <dbReference type="Proteomes" id="UP001592528"/>
    </source>
</evidence>